<comment type="caution">
    <text evidence="2">The sequence shown here is derived from an EMBL/GenBank/DDBJ whole genome shotgun (WGS) entry which is preliminary data.</text>
</comment>
<feature type="region of interest" description="Disordered" evidence="1">
    <location>
        <begin position="126"/>
        <end position="159"/>
    </location>
</feature>
<name>A0A0V8RWK3_PYROC</name>
<sequence>MFVSRGRTRGFIQLGPSTLREAIAEALGGLGKEGLRLVYYTPEGLQVYLEASPSLLACIAAAPGGAVAAGEECLELLARRADDRRGVVEIIELTEHQVAVDAEERPEAVVPGGLERLRAVLAGVGRGEGAGGPQPAPGEAAARPAEQEAGPAAGPGEAVEAAGEEDLEELMEMLRVRGLRLSDTFNVLALAALSSRGRAVEVRAGDKPCMDIVDDALALHTRVAVVCRGGGGTLYVYADPGAGRLEAYYMDDGGGALLGAEALRRAGRLVPREVRVYVEAGG</sequence>
<dbReference type="STRING" id="2309.CF15_06890"/>
<feature type="compositionally biased region" description="Low complexity" evidence="1">
    <location>
        <begin position="137"/>
        <end position="159"/>
    </location>
</feature>
<organism evidence="2 3">
    <name type="scientific">Pyrodictium occultum</name>
    <dbReference type="NCBI Taxonomy" id="2309"/>
    <lineage>
        <taxon>Archaea</taxon>
        <taxon>Thermoproteota</taxon>
        <taxon>Thermoprotei</taxon>
        <taxon>Desulfurococcales</taxon>
        <taxon>Pyrodictiaceae</taxon>
        <taxon>Pyrodictium</taxon>
    </lineage>
</organism>
<gene>
    <name evidence="2" type="ORF">CF15_06890</name>
</gene>
<accession>A0A0V8RWK3</accession>
<dbReference type="RefSeq" id="WP_058371128.1">
    <property type="nucleotide sequence ID" value="NZ_LNTB01000001.1"/>
</dbReference>
<evidence type="ECO:0000313" key="3">
    <source>
        <dbReference type="Proteomes" id="UP000053352"/>
    </source>
</evidence>
<keyword evidence="3" id="KW-1185">Reference proteome</keyword>
<reference evidence="2 3" key="1">
    <citation type="submission" date="2015-11" db="EMBL/GenBank/DDBJ databases">
        <title>Genome sequence of Pyrodictium occultum PL-19, a marine hyperthermophilic archaeon isolated from Volcano, Italy.</title>
        <authorList>
            <person name="Utturkar S."/>
            <person name="Huber H."/>
            <person name="Leptihn S."/>
            <person name="Brown S."/>
            <person name="Stetter K.O."/>
            <person name="Podar M."/>
        </authorList>
    </citation>
    <scope>NUCLEOTIDE SEQUENCE [LARGE SCALE GENOMIC DNA]</scope>
    <source>
        <strain evidence="2 3">PL-19</strain>
    </source>
</reference>
<dbReference type="EMBL" id="LNTB01000001">
    <property type="protein sequence ID" value="KSW12444.1"/>
    <property type="molecule type" value="Genomic_DNA"/>
</dbReference>
<evidence type="ECO:0000256" key="1">
    <source>
        <dbReference type="SAM" id="MobiDB-lite"/>
    </source>
</evidence>
<proteinExistence type="predicted"/>
<protein>
    <submittedName>
        <fullName evidence="2">Uncharacterized protein</fullName>
    </submittedName>
</protein>
<dbReference type="Proteomes" id="UP000053352">
    <property type="component" value="Unassembled WGS sequence"/>
</dbReference>
<dbReference type="AlphaFoldDB" id="A0A0V8RWK3"/>
<evidence type="ECO:0000313" key="2">
    <source>
        <dbReference type="EMBL" id="KSW12444.1"/>
    </source>
</evidence>